<dbReference type="RefSeq" id="WP_200035493.1">
    <property type="nucleotide sequence ID" value="NZ_JADWND010000005.1"/>
</dbReference>
<gene>
    <name evidence="1" type="ORF">I6M88_13545</name>
</gene>
<accession>A0ABS0ZT46</accession>
<reference evidence="1 2" key="1">
    <citation type="submission" date="2020-11" db="EMBL/GenBank/DDBJ databases">
        <title>Enhanced detection system for hospital associated transmission using whole genome sequencing surveillance.</title>
        <authorList>
            <person name="Harrison L.H."/>
            <person name="Van Tyne D."/>
            <person name="Marsh J.W."/>
            <person name="Griffith M.P."/>
            <person name="Snyder D.J."/>
            <person name="Cooper V.S."/>
            <person name="Mustapha M."/>
        </authorList>
    </citation>
    <scope>NUCLEOTIDE SEQUENCE [LARGE SCALE GENOMIC DNA]</scope>
    <source>
        <strain evidence="1 2">CB00117</strain>
    </source>
</reference>
<dbReference type="PANTHER" id="PTHR30451:SF5">
    <property type="entry name" value="SLR0019 PROTEIN"/>
    <property type="match status" value="1"/>
</dbReference>
<dbReference type="InterPro" id="IPR042186">
    <property type="entry name" value="FimD_plug_dom"/>
</dbReference>
<protein>
    <submittedName>
        <fullName evidence="1">Fimbrial biogenesis outer membrane usher protein</fullName>
    </submittedName>
</protein>
<evidence type="ECO:0000313" key="1">
    <source>
        <dbReference type="EMBL" id="MBJ8381986.1"/>
    </source>
</evidence>
<comment type="caution">
    <text evidence="1">The sequence shown here is derived from an EMBL/GenBank/DDBJ whole genome shotgun (WGS) entry which is preliminary data.</text>
</comment>
<sequence>MTLHAEPSAKTTLYLSITVNHYVHDGLWAVRVEDNALWLASRDAKSLGIALNDDSRPWINLASRKDIKAEFDPLQQHLSLTLKPSALNHRQHLVSQPPPSSQVLPQAETMGTLSLDYSLYASESATERQASVQSRMQSSGWLPGQLSSSMNSRIQQGQNDARTRYTRLMTAWQYDMPQSLTSLTLGDAITTGVSWSRQVRFAGLHLSRNFQLDPRLNTAPRAEFSDSVVLPSTVDLYIDGLRQSRQRVAPGNYVLDTMPTFSGHGQAQVVITDINGQRREVTLDVYGTPDMLAKGMSSHSLDIGWLRENYAEHSNDYAASPLLDAGWRYGVSNQLTLGVHSEQHRQAHNIGIASDWLPSPRAGVLSGHLATSQGKVGNGVKWGLGYQWNAQGSGFSLNTSRSSDDWSDIARVSGSLPVSRSDSLWLSQALPDWGTLGAGWVRQDSIRYINASWSRTFDNRISATLGYSHSLSNGDKTVQLLLSLPLGRRDTVSFQTRQTATRWDYRHQPDDLQGGWSWQLARSDGQLRQQHAELGHLSRYGEWRVGLDRDNRENSRYLTGEGSLMLLEKHAYALRYNQQGMALITTNGIGHIPIAIENRPAGETDENGFLLLTDLPRYHQSKITLDPLRLPPDVVTPVTDIHAAPGVTEAVKVDFHVHRSRLVTAKVVDKQRHPLSMGSRVNTPDGATIVGRDGFIWLENPPMPGKLEIQQPAGRCQIRLPASEPQAGPVNLGELSCL</sequence>
<dbReference type="PANTHER" id="PTHR30451">
    <property type="entry name" value="OUTER MEMBRANE USHER PROTEIN"/>
    <property type="match status" value="1"/>
</dbReference>
<dbReference type="InterPro" id="IPR000015">
    <property type="entry name" value="Fimb_usher"/>
</dbReference>
<dbReference type="EMBL" id="JADWND010000005">
    <property type="protein sequence ID" value="MBJ8381986.1"/>
    <property type="molecule type" value="Genomic_DNA"/>
</dbReference>
<dbReference type="Pfam" id="PF00577">
    <property type="entry name" value="Usher"/>
    <property type="match status" value="1"/>
</dbReference>
<dbReference type="Gene3D" id="2.60.40.3110">
    <property type="match status" value="1"/>
</dbReference>
<evidence type="ECO:0000313" key="2">
    <source>
        <dbReference type="Proteomes" id="UP000746649"/>
    </source>
</evidence>
<dbReference type="Proteomes" id="UP000746649">
    <property type="component" value="Unassembled WGS sequence"/>
</dbReference>
<keyword evidence="2" id="KW-1185">Reference proteome</keyword>
<proteinExistence type="predicted"/>
<name>A0ABS0ZT46_9ENTR</name>
<organism evidence="1 2">
    <name type="scientific">Citrobacter sedlakii</name>
    <dbReference type="NCBI Taxonomy" id="67826"/>
    <lineage>
        <taxon>Bacteria</taxon>
        <taxon>Pseudomonadati</taxon>
        <taxon>Pseudomonadota</taxon>
        <taxon>Gammaproteobacteria</taxon>
        <taxon>Enterobacterales</taxon>
        <taxon>Enterobacteriaceae</taxon>
        <taxon>Citrobacter</taxon>
        <taxon>Citrobacter freundii complex</taxon>
    </lineage>
</organism>
<dbReference type="Gene3D" id="2.60.40.2610">
    <property type="entry name" value="Outer membrane usher protein FimD, plug domain"/>
    <property type="match status" value="1"/>
</dbReference>